<comment type="caution">
    <text evidence="2">The sequence shown here is derived from an EMBL/GenBank/DDBJ whole genome shotgun (WGS) entry which is preliminary data.</text>
</comment>
<dbReference type="RefSeq" id="WP_161014345.1">
    <property type="nucleotide sequence ID" value="NZ_WWCK01000004.1"/>
</dbReference>
<keyword evidence="3" id="KW-1185">Reference proteome</keyword>
<gene>
    <name evidence="2" type="ORF">GTP45_13150</name>
</gene>
<accession>A0A7X4GRD3</accession>
<comment type="subcellular location">
    <subcellularLocation>
        <location evidence="1">Periplasm</location>
    </subcellularLocation>
</comment>
<dbReference type="AlphaFoldDB" id="A0A7X4GRD3"/>
<evidence type="ECO:0000256" key="1">
    <source>
        <dbReference type="ARBA" id="ARBA00004418"/>
    </source>
</evidence>
<protein>
    <recommendedName>
        <fullName evidence="4">DP-EP family protein</fullName>
    </recommendedName>
</protein>
<sequence>MSTYPPSTSFVNILVFVKPNPAKPSGFDVSTSPAIPVITEADTVINYQIFDSAGYDIIFTGADVTPTDNAQLTSPSVSLSGKLLTISDANTKPLMLSVNLKFQIRGKSDSKFEHDPQISNNPPN</sequence>
<dbReference type="InterPro" id="IPR008972">
    <property type="entry name" value="Cupredoxin"/>
</dbReference>
<organism evidence="2 3">
    <name type="scientific">Duganella rivi</name>
    <dbReference type="NCBI Taxonomy" id="2666083"/>
    <lineage>
        <taxon>Bacteria</taxon>
        <taxon>Pseudomonadati</taxon>
        <taxon>Pseudomonadota</taxon>
        <taxon>Betaproteobacteria</taxon>
        <taxon>Burkholderiales</taxon>
        <taxon>Oxalobacteraceae</taxon>
        <taxon>Telluria group</taxon>
        <taxon>Duganella</taxon>
    </lineage>
</organism>
<proteinExistence type="predicted"/>
<name>A0A7X4GRD3_9BURK</name>
<evidence type="ECO:0000313" key="3">
    <source>
        <dbReference type="Proteomes" id="UP000450012"/>
    </source>
</evidence>
<reference evidence="2 3" key="1">
    <citation type="submission" date="2019-12" db="EMBL/GenBank/DDBJ databases">
        <title>Novel species isolated from a subtropical stream in China.</title>
        <authorList>
            <person name="Lu H."/>
        </authorList>
    </citation>
    <scope>NUCLEOTIDE SEQUENCE [LARGE SCALE GENOMIC DNA]</scope>
    <source>
        <strain evidence="2 3">FT55W</strain>
    </source>
</reference>
<dbReference type="EMBL" id="WWCK01000004">
    <property type="protein sequence ID" value="MYM67775.1"/>
    <property type="molecule type" value="Genomic_DNA"/>
</dbReference>
<dbReference type="Proteomes" id="UP000450012">
    <property type="component" value="Unassembled WGS sequence"/>
</dbReference>
<evidence type="ECO:0008006" key="4">
    <source>
        <dbReference type="Google" id="ProtNLM"/>
    </source>
</evidence>
<dbReference type="GO" id="GO:0042597">
    <property type="term" value="C:periplasmic space"/>
    <property type="evidence" value="ECO:0007669"/>
    <property type="project" value="UniProtKB-SubCell"/>
</dbReference>
<evidence type="ECO:0000313" key="2">
    <source>
        <dbReference type="EMBL" id="MYM67775.1"/>
    </source>
</evidence>
<dbReference type="Gene3D" id="2.60.40.420">
    <property type="entry name" value="Cupredoxins - blue copper proteins"/>
    <property type="match status" value="1"/>
</dbReference>